<proteinExistence type="inferred from homology"/>
<feature type="transmembrane region" description="Helical" evidence="9">
    <location>
        <begin position="259"/>
        <end position="279"/>
    </location>
</feature>
<dbReference type="InterPro" id="IPR013525">
    <property type="entry name" value="ABC2_TM"/>
</dbReference>
<evidence type="ECO:0000256" key="6">
    <source>
        <dbReference type="ARBA" id="ARBA00022989"/>
    </source>
</evidence>
<keyword evidence="7" id="KW-0762">Sugar transport</keyword>
<dbReference type="EMBL" id="BANB01000321">
    <property type="protein sequence ID" value="GAN77447.1"/>
    <property type="molecule type" value="Genomic_DNA"/>
</dbReference>
<dbReference type="GO" id="GO:0005886">
    <property type="term" value="C:plasma membrane"/>
    <property type="evidence" value="ECO:0007669"/>
    <property type="project" value="UniProtKB-SubCell"/>
</dbReference>
<dbReference type="AlphaFoldDB" id="A0A0D6P6Z6"/>
<evidence type="ECO:0000313" key="12">
    <source>
        <dbReference type="Proteomes" id="UP000032680"/>
    </source>
</evidence>
<evidence type="ECO:0000256" key="8">
    <source>
        <dbReference type="ARBA" id="ARBA00023136"/>
    </source>
</evidence>
<comment type="subcellular location">
    <subcellularLocation>
        <location evidence="1">Cell membrane</location>
        <topology evidence="1">Multi-pass membrane protein</topology>
    </subcellularLocation>
</comment>
<organism evidence="11 12">
    <name type="scientific">Acidisphaera rubrifaciens HS-AP3</name>
    <dbReference type="NCBI Taxonomy" id="1231350"/>
    <lineage>
        <taxon>Bacteria</taxon>
        <taxon>Pseudomonadati</taxon>
        <taxon>Pseudomonadota</taxon>
        <taxon>Alphaproteobacteria</taxon>
        <taxon>Acetobacterales</taxon>
        <taxon>Acetobacteraceae</taxon>
        <taxon>Acidisphaera</taxon>
    </lineage>
</organism>
<feature type="transmembrane region" description="Helical" evidence="9">
    <location>
        <begin position="144"/>
        <end position="168"/>
    </location>
</feature>
<feature type="domain" description="ABC-2 type transporter transmembrane" evidence="10">
    <location>
        <begin position="51"/>
        <end position="250"/>
    </location>
</feature>
<keyword evidence="3" id="KW-0813">Transport</keyword>
<dbReference type="Pfam" id="PF01061">
    <property type="entry name" value="ABC2_membrane"/>
    <property type="match status" value="1"/>
</dbReference>
<dbReference type="PANTHER" id="PTHR30413">
    <property type="entry name" value="INNER MEMBRANE TRANSPORT PERMEASE"/>
    <property type="match status" value="1"/>
</dbReference>
<keyword evidence="4" id="KW-1003">Cell membrane</keyword>
<evidence type="ECO:0000256" key="9">
    <source>
        <dbReference type="SAM" id="Phobius"/>
    </source>
</evidence>
<dbReference type="RefSeq" id="WP_084623477.1">
    <property type="nucleotide sequence ID" value="NZ_BANB01000321.1"/>
</dbReference>
<comment type="caution">
    <text evidence="11">The sequence shown here is derived from an EMBL/GenBank/DDBJ whole genome shotgun (WGS) entry which is preliminary data.</text>
</comment>
<sequence length="290" mass="31979">MTYVAPTPPEGLARPPMALLDLSANMTRPARARLARTDMREGLALLRLATILGWLDIKLRYRGSLLGPLWLTLSTMIMVAALGFLYSTLFHMELRDYLPFLALSLTLWGYIGTLVGDACLCFTSADGIIRSVRLPLSMHAWRCVVRNVLVLAHNIIVIVGVYAFFSIWPGRVAALAIPGAVVWLVDSVAVCLLLGAVCARFRDVPQIIGSVMQIAFFVSAIMWTPDQIGGEKLWLRLNPFFALTELVRAPLLGHLPNPVTYASGIGWSIVLCLGAWAVFTRTRGRVAFWV</sequence>
<feature type="transmembrane region" description="Helical" evidence="9">
    <location>
        <begin position="65"/>
        <end position="86"/>
    </location>
</feature>
<keyword evidence="8 9" id="KW-0472">Membrane</keyword>
<evidence type="ECO:0000256" key="5">
    <source>
        <dbReference type="ARBA" id="ARBA00022692"/>
    </source>
</evidence>
<name>A0A0D6P6Z6_9PROT</name>
<evidence type="ECO:0000256" key="2">
    <source>
        <dbReference type="ARBA" id="ARBA00007783"/>
    </source>
</evidence>
<feature type="transmembrane region" description="Helical" evidence="9">
    <location>
        <begin position="98"/>
        <end position="123"/>
    </location>
</feature>
<keyword evidence="12" id="KW-1185">Reference proteome</keyword>
<evidence type="ECO:0000256" key="7">
    <source>
        <dbReference type="ARBA" id="ARBA00023047"/>
    </source>
</evidence>
<evidence type="ECO:0000256" key="3">
    <source>
        <dbReference type="ARBA" id="ARBA00022448"/>
    </source>
</evidence>
<comment type="similarity">
    <text evidence="2">Belongs to the ABC-2 integral membrane protein family.</text>
</comment>
<gene>
    <name evidence="11" type="ORF">Asru_0321_02</name>
</gene>
<dbReference type="GO" id="GO:0140359">
    <property type="term" value="F:ABC-type transporter activity"/>
    <property type="evidence" value="ECO:0007669"/>
    <property type="project" value="InterPro"/>
</dbReference>
<accession>A0A0D6P6Z6</accession>
<keyword evidence="7" id="KW-0625">Polysaccharide transport</keyword>
<feature type="transmembrane region" description="Helical" evidence="9">
    <location>
        <begin position="207"/>
        <end position="225"/>
    </location>
</feature>
<dbReference type="OrthoDB" id="9796017at2"/>
<dbReference type="Proteomes" id="UP000032680">
    <property type="component" value="Unassembled WGS sequence"/>
</dbReference>
<dbReference type="GO" id="GO:0015774">
    <property type="term" value="P:polysaccharide transport"/>
    <property type="evidence" value="ECO:0007669"/>
    <property type="project" value="UniProtKB-KW"/>
</dbReference>
<feature type="transmembrane region" description="Helical" evidence="9">
    <location>
        <begin position="174"/>
        <end position="195"/>
    </location>
</feature>
<evidence type="ECO:0000313" key="11">
    <source>
        <dbReference type="EMBL" id="GAN77447.1"/>
    </source>
</evidence>
<reference evidence="11 12" key="1">
    <citation type="submission" date="2012-11" db="EMBL/GenBank/DDBJ databases">
        <title>Whole genome sequence of Acidisphaera rubrifaciens HS-AP3.</title>
        <authorList>
            <person name="Azuma Y."/>
            <person name="Higashiura N."/>
            <person name="Hirakawa H."/>
            <person name="Matsushita K."/>
        </authorList>
    </citation>
    <scope>NUCLEOTIDE SEQUENCE [LARGE SCALE GENOMIC DNA]</scope>
    <source>
        <strain evidence="11 12">HS-AP3</strain>
    </source>
</reference>
<dbReference type="GO" id="GO:0015920">
    <property type="term" value="P:lipopolysaccharide transport"/>
    <property type="evidence" value="ECO:0007669"/>
    <property type="project" value="TreeGrafter"/>
</dbReference>
<dbReference type="PANTHER" id="PTHR30413:SF10">
    <property type="entry name" value="CAPSULE POLYSACCHARIDE EXPORT INNER-MEMBRANE PROTEIN CTRC"/>
    <property type="match status" value="1"/>
</dbReference>
<keyword evidence="5 9" id="KW-0812">Transmembrane</keyword>
<keyword evidence="6 9" id="KW-1133">Transmembrane helix</keyword>
<evidence type="ECO:0000259" key="10">
    <source>
        <dbReference type="Pfam" id="PF01061"/>
    </source>
</evidence>
<evidence type="ECO:0000256" key="4">
    <source>
        <dbReference type="ARBA" id="ARBA00022475"/>
    </source>
</evidence>
<evidence type="ECO:0000256" key="1">
    <source>
        <dbReference type="ARBA" id="ARBA00004651"/>
    </source>
</evidence>
<protein>
    <submittedName>
        <fullName evidence="11">ABC transporter polysaccharide/O-antigene exporter</fullName>
    </submittedName>
</protein>